<proteinExistence type="predicted"/>
<sequence>MEGGDVAVVDDGGVEGFGCTQGTVLISIPSVDVYQLDGSTAQPTLLSSYSTLTLKLVDIPSNVLISIPSQSGPPSYFNCDSQPDSGRLTNNHPQCNPTVVNTWLVISVADGLIEIPLSSDSLPCFLEPRSYIIPILPGDQHQQLASDSLDKTPSSINDGAQIRLIIGDSVDEDSLDTFDSILAGWTAYNGRNKASSTADQKNGFVDEKQEKKNQPEYDKNLGRLAFVDEKTGEICGELESDIVVSGVSLAGSHQPPLTPSSLVASSEPVLISLSQPTSNGTFSHAEVTPLSPDSRSMILSGADWVSRGILTGSEKISQFISQSGTSYISRSKPSQVNTPISPATRATTEKIVGYTQSAAKFSGKAARVVGSVAGKVGDSIGKTTGIQRGPRGEIPTGARGYAHKGIMAFSTVMDSLEAGGKKILYTAGDTTTNVVTHSYGPEAGAIAGRANEGVRNVALVYIDVRGVSRKAILKSAGKAAIKGRTKDGREFVFKATEDGEGGSKENNGHLELNREKNGSRNEGSLEKSTSFEGRTPSNGSSSNGWNNQNGIKDEKGKGKGNW</sequence>
<feature type="compositionally biased region" description="Basic and acidic residues" evidence="1">
    <location>
        <begin position="551"/>
        <end position="562"/>
    </location>
</feature>
<evidence type="ECO:0000259" key="2">
    <source>
        <dbReference type="Pfam" id="PF06911"/>
    </source>
</evidence>
<protein>
    <submittedName>
        <fullName evidence="3">Senescence-associated protein-domain-containing protein</fullName>
    </submittedName>
</protein>
<dbReference type="Proteomes" id="UP001153365">
    <property type="component" value="Unassembled WGS sequence"/>
</dbReference>
<dbReference type="PANTHER" id="PTHR21068">
    <property type="entry name" value="SPARTIN"/>
    <property type="match status" value="1"/>
</dbReference>
<dbReference type="GO" id="GO:0051301">
    <property type="term" value="P:cell division"/>
    <property type="evidence" value="ECO:0007669"/>
    <property type="project" value="TreeGrafter"/>
</dbReference>
<evidence type="ECO:0000256" key="1">
    <source>
        <dbReference type="SAM" id="MobiDB-lite"/>
    </source>
</evidence>
<name>A0AAV0B0H2_PHAPC</name>
<comment type="caution">
    <text evidence="3">The sequence shown here is derived from an EMBL/GenBank/DDBJ whole genome shotgun (WGS) entry which is preliminary data.</text>
</comment>
<feature type="region of interest" description="Disordered" evidence="1">
    <location>
        <begin position="495"/>
        <end position="562"/>
    </location>
</feature>
<dbReference type="AlphaFoldDB" id="A0AAV0B0H2"/>
<feature type="region of interest" description="Disordered" evidence="1">
    <location>
        <begin position="193"/>
        <end position="213"/>
    </location>
</feature>
<evidence type="ECO:0000313" key="3">
    <source>
        <dbReference type="EMBL" id="CAH7675595.1"/>
    </source>
</evidence>
<feature type="compositionally biased region" description="Basic and acidic residues" evidence="1">
    <location>
        <begin position="204"/>
        <end position="213"/>
    </location>
</feature>
<dbReference type="GO" id="GO:0005886">
    <property type="term" value="C:plasma membrane"/>
    <property type="evidence" value="ECO:0007669"/>
    <property type="project" value="TreeGrafter"/>
</dbReference>
<dbReference type="EMBL" id="CALTRL010002380">
    <property type="protein sequence ID" value="CAH7675595.1"/>
    <property type="molecule type" value="Genomic_DNA"/>
</dbReference>
<reference evidence="3" key="1">
    <citation type="submission" date="2022-06" db="EMBL/GenBank/DDBJ databases">
        <authorList>
            <consortium name="SYNGENTA / RWTH Aachen University"/>
        </authorList>
    </citation>
    <scope>NUCLEOTIDE SEQUENCE</scope>
</reference>
<keyword evidence="4" id="KW-1185">Reference proteome</keyword>
<dbReference type="PANTHER" id="PTHR21068:SF43">
    <property type="entry name" value="SPARTIN"/>
    <property type="match status" value="1"/>
</dbReference>
<dbReference type="Pfam" id="PF06911">
    <property type="entry name" value="Senescence"/>
    <property type="match status" value="1"/>
</dbReference>
<accession>A0AAV0B0H2</accession>
<dbReference type="InterPro" id="IPR009686">
    <property type="entry name" value="Senescence/spartin_C"/>
</dbReference>
<feature type="compositionally biased region" description="Low complexity" evidence="1">
    <location>
        <begin position="537"/>
        <end position="550"/>
    </location>
</feature>
<feature type="compositionally biased region" description="Basic and acidic residues" evidence="1">
    <location>
        <begin position="495"/>
        <end position="525"/>
    </location>
</feature>
<gene>
    <name evidence="3" type="ORF">PPACK8108_LOCUS10625</name>
</gene>
<dbReference type="InterPro" id="IPR045036">
    <property type="entry name" value="Spartin-like"/>
</dbReference>
<feature type="domain" description="Senescence" evidence="2">
    <location>
        <begin position="296"/>
        <end position="478"/>
    </location>
</feature>
<feature type="compositionally biased region" description="Polar residues" evidence="1">
    <location>
        <begin position="526"/>
        <end position="536"/>
    </location>
</feature>
<evidence type="ECO:0000313" key="4">
    <source>
        <dbReference type="Proteomes" id="UP001153365"/>
    </source>
</evidence>
<organism evidence="3 4">
    <name type="scientific">Phakopsora pachyrhizi</name>
    <name type="common">Asian soybean rust disease fungus</name>
    <dbReference type="NCBI Taxonomy" id="170000"/>
    <lineage>
        <taxon>Eukaryota</taxon>
        <taxon>Fungi</taxon>
        <taxon>Dikarya</taxon>
        <taxon>Basidiomycota</taxon>
        <taxon>Pucciniomycotina</taxon>
        <taxon>Pucciniomycetes</taxon>
        <taxon>Pucciniales</taxon>
        <taxon>Phakopsoraceae</taxon>
        <taxon>Phakopsora</taxon>
    </lineage>
</organism>